<evidence type="ECO:0000313" key="3">
    <source>
        <dbReference type="Proteomes" id="UP001221757"/>
    </source>
</evidence>
<organism evidence="2 3">
    <name type="scientific">Mycena rosella</name>
    <name type="common">Pink bonnet</name>
    <name type="synonym">Agaricus rosellus</name>
    <dbReference type="NCBI Taxonomy" id="1033263"/>
    <lineage>
        <taxon>Eukaryota</taxon>
        <taxon>Fungi</taxon>
        <taxon>Dikarya</taxon>
        <taxon>Basidiomycota</taxon>
        <taxon>Agaricomycotina</taxon>
        <taxon>Agaricomycetes</taxon>
        <taxon>Agaricomycetidae</taxon>
        <taxon>Agaricales</taxon>
        <taxon>Marasmiineae</taxon>
        <taxon>Mycenaceae</taxon>
        <taxon>Mycena</taxon>
    </lineage>
</organism>
<keyword evidence="3" id="KW-1185">Reference proteome</keyword>
<dbReference type="EMBL" id="JARKIE010000430">
    <property type="protein sequence ID" value="KAJ7640241.1"/>
    <property type="molecule type" value="Genomic_DNA"/>
</dbReference>
<feature type="domain" description="CHAT" evidence="1">
    <location>
        <begin position="1135"/>
        <end position="1419"/>
    </location>
</feature>
<dbReference type="PANTHER" id="PTHR19959:SF119">
    <property type="entry name" value="FUNGAL LIPASE-LIKE DOMAIN-CONTAINING PROTEIN"/>
    <property type="match status" value="1"/>
</dbReference>
<accession>A0AAD7C6K0</accession>
<reference evidence="2" key="1">
    <citation type="submission" date="2023-03" db="EMBL/GenBank/DDBJ databases">
        <title>Massive genome expansion in bonnet fungi (Mycena s.s.) driven by repeated elements and novel gene families across ecological guilds.</title>
        <authorList>
            <consortium name="Lawrence Berkeley National Laboratory"/>
            <person name="Harder C.B."/>
            <person name="Miyauchi S."/>
            <person name="Viragh M."/>
            <person name="Kuo A."/>
            <person name="Thoen E."/>
            <person name="Andreopoulos B."/>
            <person name="Lu D."/>
            <person name="Skrede I."/>
            <person name="Drula E."/>
            <person name="Henrissat B."/>
            <person name="Morin E."/>
            <person name="Kohler A."/>
            <person name="Barry K."/>
            <person name="LaButti K."/>
            <person name="Morin E."/>
            <person name="Salamov A."/>
            <person name="Lipzen A."/>
            <person name="Mereny Z."/>
            <person name="Hegedus B."/>
            <person name="Baldrian P."/>
            <person name="Stursova M."/>
            <person name="Weitz H."/>
            <person name="Taylor A."/>
            <person name="Grigoriev I.V."/>
            <person name="Nagy L.G."/>
            <person name="Martin F."/>
            <person name="Kauserud H."/>
        </authorList>
    </citation>
    <scope>NUCLEOTIDE SEQUENCE</scope>
    <source>
        <strain evidence="2">CBHHK067</strain>
    </source>
</reference>
<dbReference type="InterPro" id="IPR024983">
    <property type="entry name" value="CHAT_dom"/>
</dbReference>
<protein>
    <submittedName>
        <fullName evidence="2">CHAT domain-containing protein</fullName>
    </submittedName>
</protein>
<gene>
    <name evidence="2" type="ORF">B0H17DRAFT_1105779</name>
</gene>
<dbReference type="Pfam" id="PF12770">
    <property type="entry name" value="CHAT"/>
    <property type="match status" value="1"/>
</dbReference>
<evidence type="ECO:0000313" key="2">
    <source>
        <dbReference type="EMBL" id="KAJ7640241.1"/>
    </source>
</evidence>
<name>A0AAD7C6K0_MYCRO</name>
<comment type="caution">
    <text evidence="2">The sequence shown here is derived from an EMBL/GenBank/DDBJ whole genome shotgun (WGS) entry which is preliminary data.</text>
</comment>
<proteinExistence type="predicted"/>
<dbReference type="InterPro" id="IPR011990">
    <property type="entry name" value="TPR-like_helical_dom_sf"/>
</dbReference>
<sequence>MTKMSPVKRHADLPMGMQMFAQLIVEGIIIQQSMPMDLKNTQDSPTWKLVFNCDIPQHVASFQITIMRKSEGTRLLGSIEIERDQALLAGEKQICIPPFVKVNPDGPLLEVIVAFSVSTFSHKPAELDTNNVSDIQIGLANDQAISTQLEEMLDKGTEMQLDLQDLWAMHERILLHHTSDKKRGKLLNLLGNICLQQWQLSHTIPVLNQAICAHMDAVRDGLADANSLYDLGLALLPRVQQLGEVNDLNKCVQVMQDAIRLTPDGHPDKLLRLTNLGASFFYRFQQLGDMDDISRFISIGEDTVHQTPDGDPEKPSRLANLGASLFYRFEKLGALDDISRAISIGEDIVHLTSDDHPGKALRLTNLGGYLLRRFEQLGDLDDLKRSISIGEDAVRLTPDDNQDKPLRLNNLGSSLVTRFEQLGELDDLNRSISIVEDAVRLTPDGHPHKPARLTNLGASLLRRFARLGNLDDLNRSISMVENAVHLTIDGHPNKISMLINLENSLLTRFDSLGDLNDLNRTISIGEDTVQLIPDNDLDKPFILSNLGNSLHSRFKHLSDLDDLNRSVFLGEKAVSLTPDGHPNKPVFLGKLGRSLRSRFERLGDLEDLNRSISITENAVSLTPDDHINKPGELNDFGNSLFHRFEWLGNLEDLNRSILIVEDAIRLTPEGYLDRSLRLNNLGNSFRTQDAVHLSPDGTPDKPLMLNNLGNSLLARFERFGDPDDLNRSISIREDAIPLTPNDNLAKPSILNNLGNSLRIRFECLRDLNDSNRSISIGEDAVRMTPDGHPAKPFRVNNLGLAFHARFEWLGNVDDLGKSISMGKNAVHMIPHGHPDKPLMLKNLANSLFTRFERLSDHTALKEAIPLYALAALSATGPAHVRFNSASMWAKTAKIQGHPSLLHAYHVALGILPELAWLGLSISDRHYHLLEAGKVVRDAAAAAIVFGQPEKAVEWLEQGRSIIWGQLLNLRSPVDILRTSHPKLADQLLSLSTQLERSGTRASHPETTASSIQGSLQSIADQAHQNTHKRRELLTQIRGLEGFVRFLLPRTIYELSQAGKQGPIVVLNVGTDRCDALILMPGLDDEVMHISLADFTPKDARSLAQTLSHLVGRGVRLDGQREGDIDPEDAFENNLAKLWLGVVRPVLDGLAITTPHRAKFPRIWWCPTGPLAFLPIHAAGLYGKNDSFGSKLSDFMISSYVPSLTAMIESFRAPSKSQQGVQILAVAQPSAFGQAYIPGTQEEITHIQRLANGTVPVLRLEEDMATVESVQQGMQNSRWVHFACHGVQNISYPTESALLLAGSSRLTLSDIIQLALPNADLAFLSACQTATGDKSLEEESVHLAAGMLLAGYRGVIATMWTIMDNDGPHVASGVYEHLFKTSPPDPARAAEALHLAVQKLRQRSSAKKSFFHWVPFIHIGV</sequence>
<dbReference type="Gene3D" id="1.25.40.10">
    <property type="entry name" value="Tetratricopeptide repeat domain"/>
    <property type="match status" value="2"/>
</dbReference>
<evidence type="ECO:0000259" key="1">
    <source>
        <dbReference type="Pfam" id="PF12770"/>
    </source>
</evidence>
<dbReference type="PANTHER" id="PTHR19959">
    <property type="entry name" value="KINESIN LIGHT CHAIN"/>
    <property type="match status" value="1"/>
</dbReference>
<dbReference type="Proteomes" id="UP001221757">
    <property type="component" value="Unassembled WGS sequence"/>
</dbReference>